<proteinExistence type="predicted"/>
<dbReference type="AlphaFoldDB" id="A0A2N7AUR6"/>
<accession>A0A2N7AUR6</accession>
<dbReference type="InterPro" id="IPR024968">
    <property type="entry name" value="SlpA_C_lactobacillus"/>
</dbReference>
<feature type="domain" description="S-layer protein C-terminal" evidence="1">
    <location>
        <begin position="496"/>
        <end position="540"/>
    </location>
</feature>
<keyword evidence="3" id="KW-1185">Reference proteome</keyword>
<dbReference type="Proteomes" id="UP000235649">
    <property type="component" value="Unassembled WGS sequence"/>
</dbReference>
<reference evidence="2 3" key="1">
    <citation type="submission" date="2017-05" db="EMBL/GenBank/DDBJ databases">
        <title>Lactobacillus nurukis nov., sp. nov., isolated from nuruk.</title>
        <authorList>
            <person name="Kim S.-J."/>
        </authorList>
    </citation>
    <scope>NUCLEOTIDE SEQUENCE [LARGE SCALE GENOMIC DNA]</scope>
    <source>
        <strain evidence="2 3">SYF10-1a</strain>
    </source>
</reference>
<evidence type="ECO:0000259" key="1">
    <source>
        <dbReference type="Pfam" id="PF03217"/>
    </source>
</evidence>
<name>A0A2N7AUR6_9LACO</name>
<sequence>MSVVDTDSSTGFATKVKFTNNGTSKTVSVNYNYAKPTVTLANSTLNYKAGHLPDDYQTAVVNGAKAATTNGEDANGRGNTATISTDSTSNFLTDAGSHTITFTAKDNYATSDAVNETVNILEGPSWNDSELTKTIQKGDTTGIAQPTIVKDNGQTYSIAIKNLDTTLAQTATEGTPVKLVATAIDSKGNPLKDSSGTTLSWDATKDGNLIVTDDTDKVPYNIVYKSGNNIVGTYSGIGASGDEVNVDANKPAGYTLANSSDASYTIDSNAPTKVVNVNQSVGYTITYIDKDTGETVGTPTTGTANDGTYQFLTAPDGYNFVDVSDVIYKVDSSKPNKTVYVTKKSSILEDLNYTVTFKDKSTGKTVDTTTGTGSLGDYVSLTAPDGYAFSTLLDNGFLLLKDGQNVTKYVTAANTPYSVSYVDQDSGKEVGTQAGKGADGSTVTLTAPDGYAFVSADDVTYKIDKDTPSSKVYVQKSDQTVDNLVSGYPKNGYIKIYDQNGKLNNDVVLSEGSSWIIDKTLTIDGAEYYRVATDEYVKASDVYKYTPVQNIAVTNSKNPTGVYNSKGQLIIDRALAENTPWYTDRTATIRGQKMHRVATDEWVKDSDVTIK</sequence>
<dbReference type="EMBL" id="NIPR01000013">
    <property type="protein sequence ID" value="PMD71382.1"/>
    <property type="molecule type" value="Genomic_DNA"/>
</dbReference>
<organism evidence="2 3">
    <name type="scientific">Companilactobacillus nuruki</name>
    <dbReference type="NCBI Taxonomy" id="1993540"/>
    <lineage>
        <taxon>Bacteria</taxon>
        <taxon>Bacillati</taxon>
        <taxon>Bacillota</taxon>
        <taxon>Bacilli</taxon>
        <taxon>Lactobacillales</taxon>
        <taxon>Lactobacillaceae</taxon>
        <taxon>Companilactobacillus</taxon>
    </lineage>
</organism>
<dbReference type="Pfam" id="PF03217">
    <property type="entry name" value="SlpA"/>
    <property type="match status" value="1"/>
</dbReference>
<gene>
    <name evidence="2" type="ORF">CBP76_05735</name>
</gene>
<comment type="caution">
    <text evidence="2">The sequence shown here is derived from an EMBL/GenBank/DDBJ whole genome shotgun (WGS) entry which is preliminary data.</text>
</comment>
<evidence type="ECO:0000313" key="3">
    <source>
        <dbReference type="Proteomes" id="UP000235649"/>
    </source>
</evidence>
<protein>
    <recommendedName>
        <fullName evidence="1">S-layer protein C-terminal domain-containing protein</fullName>
    </recommendedName>
</protein>
<evidence type="ECO:0000313" key="2">
    <source>
        <dbReference type="EMBL" id="PMD71382.1"/>
    </source>
</evidence>